<keyword evidence="2" id="KW-0813">Transport</keyword>
<comment type="caution">
    <text evidence="5">The sequence shown here is derived from an EMBL/GenBank/DDBJ whole genome shotgun (WGS) entry which is preliminary data.</text>
</comment>
<protein>
    <recommendedName>
        <fullName evidence="7">C4-dicarboxylate ABC transporter substrate-binding protein</fullName>
    </recommendedName>
</protein>
<dbReference type="Proteomes" id="UP000251075">
    <property type="component" value="Unassembled WGS sequence"/>
</dbReference>
<keyword evidence="6" id="KW-1185">Reference proteome</keyword>
<dbReference type="GO" id="GO:0055085">
    <property type="term" value="P:transmembrane transport"/>
    <property type="evidence" value="ECO:0007669"/>
    <property type="project" value="InterPro"/>
</dbReference>
<dbReference type="OrthoDB" id="7375081at2"/>
<evidence type="ECO:0000313" key="5">
    <source>
        <dbReference type="EMBL" id="RAU20264.1"/>
    </source>
</evidence>
<organism evidence="5 6">
    <name type="scientific">Paramagnetospirillum kuznetsovii</name>
    <dbReference type="NCBI Taxonomy" id="2053833"/>
    <lineage>
        <taxon>Bacteria</taxon>
        <taxon>Pseudomonadati</taxon>
        <taxon>Pseudomonadota</taxon>
        <taxon>Alphaproteobacteria</taxon>
        <taxon>Rhodospirillales</taxon>
        <taxon>Magnetospirillaceae</taxon>
        <taxon>Paramagnetospirillum</taxon>
    </lineage>
</organism>
<dbReference type="EMBL" id="PGTO01000028">
    <property type="protein sequence ID" value="RAU20264.1"/>
    <property type="molecule type" value="Genomic_DNA"/>
</dbReference>
<proteinExistence type="inferred from homology"/>
<accession>A0A364NT65</accession>
<dbReference type="PANTHER" id="PTHR33376:SF7">
    <property type="entry name" value="C4-DICARBOXYLATE-BINDING PROTEIN DCTB"/>
    <property type="match status" value="1"/>
</dbReference>
<dbReference type="PANTHER" id="PTHR33376">
    <property type="match status" value="1"/>
</dbReference>
<reference evidence="5 6" key="1">
    <citation type="submission" date="2017-11" db="EMBL/GenBank/DDBJ databases">
        <title>Draft genome sequence of magnetotactic bacterium Magnetospirillum kuznetsovii LBB-42.</title>
        <authorList>
            <person name="Grouzdev D.S."/>
            <person name="Rysina M.S."/>
            <person name="Baslerov R.V."/>
            <person name="Koziaeva V."/>
        </authorList>
    </citation>
    <scope>NUCLEOTIDE SEQUENCE [LARGE SCALE GENOMIC DNA]</scope>
    <source>
        <strain evidence="5 6">LBB-42</strain>
    </source>
</reference>
<gene>
    <name evidence="5" type="ORF">CU669_19350</name>
</gene>
<evidence type="ECO:0008006" key="7">
    <source>
        <dbReference type="Google" id="ProtNLM"/>
    </source>
</evidence>
<evidence type="ECO:0000256" key="2">
    <source>
        <dbReference type="ARBA" id="ARBA00022448"/>
    </source>
</evidence>
<feature type="region of interest" description="Disordered" evidence="4">
    <location>
        <begin position="39"/>
        <end position="76"/>
    </location>
</feature>
<dbReference type="AlphaFoldDB" id="A0A364NT65"/>
<sequence length="457" mass="49290">MWKRRCGGNSCFGPLAPWSRREPRFPSRSSSFWRPATRPIVSSWPAPRPGMPHSRPMAPGNGPRPSMGSKPSNGNGPMTALPPCSWAIAKAFGTGRPPPPPKRSFDSTLSRDMAMITRNALILAMFVLGLAGRVQAEPAVEIHLAHSQRQTSASDAVSVTAAAFKDILESQSNGAVIVRMHPESRLGGNREMAKLVEHNVIQTALITVGGVAPFYPMVAVTQVPFLIPDRAVARQVYDGPFGQALAADMAAKTGFEILGFADPSGFQIITNSSRPIVSAKDMAGLKIRAVPGFSALDAMIRGMGATPVKVSSKEERNALSSGVVDGQSNPAAIILAQRFDDVQKFATLTNHLYSPYVWVFNQDAFRGLSPEIQSHIRAAATKAIALGTKAAEDWENSESGIRLLCHRLKCQDLDAARRAEFAAVTQPVVLERLQDNLGPDGQDWITRFQDAVAKKAH</sequence>
<dbReference type="InterPro" id="IPR038404">
    <property type="entry name" value="TRAP_DctP_sf"/>
</dbReference>
<name>A0A364NT65_9PROT</name>
<dbReference type="NCBIfam" id="NF037995">
    <property type="entry name" value="TRAP_S1"/>
    <property type="match status" value="1"/>
</dbReference>
<evidence type="ECO:0000256" key="4">
    <source>
        <dbReference type="SAM" id="MobiDB-lite"/>
    </source>
</evidence>
<evidence type="ECO:0000256" key="1">
    <source>
        <dbReference type="ARBA" id="ARBA00009023"/>
    </source>
</evidence>
<dbReference type="Pfam" id="PF03480">
    <property type="entry name" value="DctP"/>
    <property type="match status" value="1"/>
</dbReference>
<evidence type="ECO:0000313" key="6">
    <source>
        <dbReference type="Proteomes" id="UP000251075"/>
    </source>
</evidence>
<evidence type="ECO:0000256" key="3">
    <source>
        <dbReference type="ARBA" id="ARBA00022729"/>
    </source>
</evidence>
<keyword evidence="3" id="KW-0732">Signal</keyword>
<comment type="similarity">
    <text evidence="1">Belongs to the bacterial solute-binding protein 7 family.</text>
</comment>
<dbReference type="InterPro" id="IPR018389">
    <property type="entry name" value="DctP_fam"/>
</dbReference>
<dbReference type="Gene3D" id="3.40.190.170">
    <property type="entry name" value="Bacterial extracellular solute-binding protein, family 7"/>
    <property type="match status" value="1"/>
</dbReference>